<comment type="caution">
    <text evidence="1">The sequence shown here is derived from an EMBL/GenBank/DDBJ whole genome shotgun (WGS) entry which is preliminary data.</text>
</comment>
<dbReference type="InterPro" id="IPR013321">
    <property type="entry name" value="Arc_rbn_hlx_hlx"/>
</dbReference>
<dbReference type="SUPFAM" id="SSF47598">
    <property type="entry name" value="Ribbon-helix-helix"/>
    <property type="match status" value="1"/>
</dbReference>
<proteinExistence type="predicted"/>
<name>A0A7V4KEP6_FERPE</name>
<reference evidence="1" key="1">
    <citation type="journal article" date="2020" name="mSystems">
        <title>Genome- and Community-Level Interaction Insights into Carbon Utilization and Element Cycling Functions of Hydrothermarchaeota in Hydrothermal Sediment.</title>
        <authorList>
            <person name="Zhou Z."/>
            <person name="Liu Y."/>
            <person name="Xu W."/>
            <person name="Pan J."/>
            <person name="Luo Z.H."/>
            <person name="Li M."/>
        </authorList>
    </citation>
    <scope>NUCLEOTIDE SEQUENCE [LARGE SCALE GENOMIC DNA]</scope>
    <source>
        <strain evidence="1">SpSt-61</strain>
    </source>
</reference>
<sequence length="60" mass="7182">MQMRDFRKQRLMLTLSPMVVEKLKEEAKRLQLTSSGFVELVLRKYFEMEPRLGELHVKDA</sequence>
<dbReference type="GO" id="GO:0006355">
    <property type="term" value="P:regulation of DNA-templated transcription"/>
    <property type="evidence" value="ECO:0007669"/>
    <property type="project" value="InterPro"/>
</dbReference>
<dbReference type="EMBL" id="DSZZ01000440">
    <property type="protein sequence ID" value="HGU53709.1"/>
    <property type="molecule type" value="Genomic_DNA"/>
</dbReference>
<dbReference type="Gene3D" id="1.10.1220.10">
    <property type="entry name" value="Met repressor-like"/>
    <property type="match status" value="1"/>
</dbReference>
<accession>A0A7V4KEP6</accession>
<dbReference type="InterPro" id="IPR010985">
    <property type="entry name" value="Ribbon_hlx_hlx"/>
</dbReference>
<dbReference type="AlphaFoldDB" id="A0A7V4KEP6"/>
<evidence type="ECO:0000313" key="1">
    <source>
        <dbReference type="EMBL" id="HGU53709.1"/>
    </source>
</evidence>
<organism evidence="1">
    <name type="scientific">Fervidobacterium pennivorans</name>
    <dbReference type="NCBI Taxonomy" id="93466"/>
    <lineage>
        <taxon>Bacteria</taxon>
        <taxon>Thermotogati</taxon>
        <taxon>Thermotogota</taxon>
        <taxon>Thermotogae</taxon>
        <taxon>Thermotogales</taxon>
        <taxon>Fervidobacteriaceae</taxon>
        <taxon>Fervidobacterium</taxon>
    </lineage>
</organism>
<protein>
    <submittedName>
        <fullName evidence="1">Uncharacterized protein</fullName>
    </submittedName>
</protein>
<gene>
    <name evidence="1" type="ORF">ENT78_09365</name>
</gene>